<name>A0ABV8A3R3_9DEIO</name>
<feature type="domain" description="Cupin type-2" evidence="1">
    <location>
        <begin position="20"/>
        <end position="62"/>
    </location>
</feature>
<comment type="caution">
    <text evidence="2">The sequence shown here is derived from an EMBL/GenBank/DDBJ whole genome shotgun (WGS) entry which is preliminary data.</text>
</comment>
<evidence type="ECO:0000313" key="3">
    <source>
        <dbReference type="Proteomes" id="UP001595748"/>
    </source>
</evidence>
<accession>A0ABV8A3R3</accession>
<proteinExistence type="predicted"/>
<keyword evidence="3" id="KW-1185">Reference proteome</keyword>
<dbReference type="EMBL" id="JBHRZF010000044">
    <property type="protein sequence ID" value="MFC3860074.1"/>
    <property type="molecule type" value="Genomic_DNA"/>
</dbReference>
<dbReference type="Gene3D" id="2.60.120.10">
    <property type="entry name" value="Jelly Rolls"/>
    <property type="match status" value="1"/>
</dbReference>
<dbReference type="InterPro" id="IPR014710">
    <property type="entry name" value="RmlC-like_jellyroll"/>
</dbReference>
<evidence type="ECO:0000313" key="2">
    <source>
        <dbReference type="EMBL" id="MFC3860074.1"/>
    </source>
</evidence>
<organism evidence="2 3">
    <name type="scientific">Deinococcus antarcticus</name>
    <dbReference type="NCBI Taxonomy" id="1298767"/>
    <lineage>
        <taxon>Bacteria</taxon>
        <taxon>Thermotogati</taxon>
        <taxon>Deinococcota</taxon>
        <taxon>Deinococci</taxon>
        <taxon>Deinococcales</taxon>
        <taxon>Deinococcaceae</taxon>
        <taxon>Deinococcus</taxon>
    </lineage>
</organism>
<dbReference type="Proteomes" id="UP001595748">
    <property type="component" value="Unassembled WGS sequence"/>
</dbReference>
<dbReference type="InterPro" id="IPR013096">
    <property type="entry name" value="Cupin_2"/>
</dbReference>
<reference evidence="3" key="1">
    <citation type="journal article" date="2019" name="Int. J. Syst. Evol. Microbiol.">
        <title>The Global Catalogue of Microorganisms (GCM) 10K type strain sequencing project: providing services to taxonomists for standard genome sequencing and annotation.</title>
        <authorList>
            <consortium name="The Broad Institute Genomics Platform"/>
            <consortium name="The Broad Institute Genome Sequencing Center for Infectious Disease"/>
            <person name="Wu L."/>
            <person name="Ma J."/>
        </authorList>
    </citation>
    <scope>NUCLEOTIDE SEQUENCE [LARGE SCALE GENOMIC DNA]</scope>
    <source>
        <strain evidence="3">CCTCC AB 2013263</strain>
    </source>
</reference>
<protein>
    <submittedName>
        <fullName evidence="2">Cupin domain-containing protein</fullName>
    </submittedName>
</protein>
<dbReference type="RefSeq" id="WP_380076224.1">
    <property type="nucleotide sequence ID" value="NZ_JBHRZF010000044.1"/>
</dbReference>
<evidence type="ECO:0000259" key="1">
    <source>
        <dbReference type="Pfam" id="PF07883"/>
    </source>
</evidence>
<sequence length="95" mass="10183">MTRAAPPEILTKTASGRTLLFTLQAGNVIPPHRHPDAQVTIAVLSGEVEVTTVGTRTLQGGEVITHVGAEEVSMHARQASRVLVCLLNESYHSEK</sequence>
<gene>
    <name evidence="2" type="ORF">ACFOPQ_04765</name>
</gene>
<dbReference type="InterPro" id="IPR011051">
    <property type="entry name" value="RmlC_Cupin_sf"/>
</dbReference>
<dbReference type="SUPFAM" id="SSF51182">
    <property type="entry name" value="RmlC-like cupins"/>
    <property type="match status" value="1"/>
</dbReference>
<dbReference type="Pfam" id="PF07883">
    <property type="entry name" value="Cupin_2"/>
    <property type="match status" value="1"/>
</dbReference>